<feature type="compositionally biased region" description="Low complexity" evidence="9">
    <location>
        <begin position="13"/>
        <end position="23"/>
    </location>
</feature>
<dbReference type="GO" id="GO:0005829">
    <property type="term" value="C:cytosol"/>
    <property type="evidence" value="ECO:0007669"/>
    <property type="project" value="TreeGrafter"/>
</dbReference>
<feature type="region of interest" description="Disordered" evidence="9">
    <location>
        <begin position="1"/>
        <end position="31"/>
    </location>
</feature>
<evidence type="ECO:0000256" key="1">
    <source>
        <dbReference type="ARBA" id="ARBA00001974"/>
    </source>
</evidence>
<keyword evidence="4" id="KW-0285">Flavoprotein</keyword>
<dbReference type="AlphaFoldDB" id="A0A0P1BCH0"/>
<keyword evidence="6" id="KW-0521">NADP</keyword>
<evidence type="ECO:0000256" key="3">
    <source>
        <dbReference type="ARBA" id="ARBA00006743"/>
    </source>
</evidence>
<dbReference type="EMBL" id="CCYA01000217">
    <property type="protein sequence ID" value="CEH13437.1"/>
    <property type="molecule type" value="Genomic_DNA"/>
</dbReference>
<evidence type="ECO:0000256" key="5">
    <source>
        <dbReference type="ARBA" id="ARBA00022827"/>
    </source>
</evidence>
<evidence type="ECO:0000256" key="7">
    <source>
        <dbReference type="ARBA" id="ARBA00023002"/>
    </source>
</evidence>
<evidence type="ECO:0000259" key="10">
    <source>
        <dbReference type="Pfam" id="PF21895"/>
    </source>
</evidence>
<dbReference type="FunFam" id="3.20.20.220:FF:000002">
    <property type="entry name" value="Methylenetetrahydrofolate reductase"/>
    <property type="match status" value="1"/>
</dbReference>
<comment type="cofactor">
    <cofactor evidence="1">
        <name>FAD</name>
        <dbReference type="ChEBI" id="CHEBI:57692"/>
    </cofactor>
</comment>
<dbReference type="GO" id="GO:0009086">
    <property type="term" value="P:methionine biosynthetic process"/>
    <property type="evidence" value="ECO:0007669"/>
    <property type="project" value="TreeGrafter"/>
</dbReference>
<dbReference type="GO" id="GO:0035999">
    <property type="term" value="P:tetrahydrofolate interconversion"/>
    <property type="evidence" value="ECO:0007669"/>
    <property type="project" value="UniProtKB-UniPathway"/>
</dbReference>
<evidence type="ECO:0000313" key="12">
    <source>
        <dbReference type="Proteomes" id="UP000054845"/>
    </source>
</evidence>
<dbReference type="InterPro" id="IPR003171">
    <property type="entry name" value="Mehydrof_redctse-like"/>
</dbReference>
<dbReference type="InterPro" id="IPR004621">
    <property type="entry name" value="Fadh2_euk"/>
</dbReference>
<accession>A0A0P1BCH0</accession>
<dbReference type="Proteomes" id="UP000054845">
    <property type="component" value="Unassembled WGS sequence"/>
</dbReference>
<dbReference type="NCBIfam" id="TIGR00677">
    <property type="entry name" value="fadh2_euk"/>
    <property type="match status" value="1"/>
</dbReference>
<organism evidence="11 12">
    <name type="scientific">Ceraceosorus bombacis</name>
    <dbReference type="NCBI Taxonomy" id="401625"/>
    <lineage>
        <taxon>Eukaryota</taxon>
        <taxon>Fungi</taxon>
        <taxon>Dikarya</taxon>
        <taxon>Basidiomycota</taxon>
        <taxon>Ustilaginomycotina</taxon>
        <taxon>Exobasidiomycetes</taxon>
        <taxon>Ceraceosorales</taxon>
        <taxon>Ceraceosoraceae</taxon>
        <taxon>Ceraceosorus</taxon>
    </lineage>
</organism>
<dbReference type="OrthoDB" id="16284at2759"/>
<comment type="similarity">
    <text evidence="3">Belongs to the methylenetetrahydrofolate reductase family.</text>
</comment>
<feature type="compositionally biased region" description="Pro residues" evidence="9">
    <location>
        <begin position="1"/>
        <end position="12"/>
    </location>
</feature>
<dbReference type="GO" id="GO:0004489">
    <property type="term" value="F:methylenetetrahydrofolate reductase [NAD(P)H] activity"/>
    <property type="evidence" value="ECO:0007669"/>
    <property type="project" value="InterPro"/>
</dbReference>
<sequence>MAPSLSSPPAPLSPTQQQQQQQQDGKQEANTDWRITTKIAKAEREGRIWWSFEYFPPRTAQGLTNLYDRIERMADLGPAFVDITWNAGGRTSDLTAQLVKTVHTYMGLETCMHLTCTNMPRSKVDVALREAKQFGCRNILALRGDPPAGGGAWEKHEAGFEYAKELVQYIRQAYGDYFAIAVAGFPEGHPESLEGKKMELERLKDKIDAGADFIFTQMFYDFDIFAQWVRDVRAAGITCPIVPGVMPIQTYGGFQRATARFRTIVPQYFHDALEPVKDDDAKVREVGTQLVGDLCRRIIDPKEGLRISGLHIYTMNLERGSRMLLDYLALSPSPQQVKTLPWTPSLTPKRRDEGIRPIFWANRAKSYVDRTETWDEFPNGRWGDARSPAYGDVDAYGVKLRYSEAEARELWGEPTSLEQVKQLFTGFCKGDIKALPWSETAIAKETTVINDKLVSMNQKGFFTINSQPSVDGARSDDPVHGWGPKNGYVYQKAYLEFFVAPSQVDGLISKLEQDPQITYHVVNARGDMRTNTTSEAPCAVTWGCFPHKEIIQPTIVESISFLAWKDEAYEIGRHWARVYPPGSQSRRLLESIFGNASGDVTPGTSPDLHADQSWFLVNVVHNDFKNKEAVFAPFLDAADLSAAAVAAAAAAATTTASLENATETARNVASGAENVAKSLAEKATAPLANGHVA</sequence>
<keyword evidence="7" id="KW-0560">Oxidoreductase</keyword>
<dbReference type="Pfam" id="PF02219">
    <property type="entry name" value="MTHFR"/>
    <property type="match status" value="1"/>
</dbReference>
<dbReference type="GO" id="GO:0071949">
    <property type="term" value="F:FAD binding"/>
    <property type="evidence" value="ECO:0007669"/>
    <property type="project" value="TreeGrafter"/>
</dbReference>
<evidence type="ECO:0000313" key="11">
    <source>
        <dbReference type="EMBL" id="CEH13437.1"/>
    </source>
</evidence>
<evidence type="ECO:0000256" key="6">
    <source>
        <dbReference type="ARBA" id="ARBA00022857"/>
    </source>
</evidence>
<feature type="domain" description="MTHFR SAM-binding regulatory" evidence="10">
    <location>
        <begin position="338"/>
        <end position="595"/>
    </location>
</feature>
<evidence type="ECO:0000256" key="2">
    <source>
        <dbReference type="ARBA" id="ARBA00004777"/>
    </source>
</evidence>
<evidence type="ECO:0000256" key="9">
    <source>
        <dbReference type="SAM" id="MobiDB-lite"/>
    </source>
</evidence>
<dbReference type="InterPro" id="IPR053806">
    <property type="entry name" value="MTHFR_C"/>
</dbReference>
<keyword evidence="12" id="KW-1185">Reference proteome</keyword>
<dbReference type="CDD" id="cd00537">
    <property type="entry name" value="MTHFR"/>
    <property type="match status" value="1"/>
</dbReference>
<dbReference type="PANTHER" id="PTHR45754:SF3">
    <property type="entry name" value="METHYLENETETRAHYDROFOLATE REDUCTASE (NADPH)"/>
    <property type="match status" value="1"/>
</dbReference>
<protein>
    <submittedName>
        <fullName evidence="11">Methylenetetrahydrofolate reductase</fullName>
    </submittedName>
</protein>
<dbReference type="SUPFAM" id="SSF51730">
    <property type="entry name" value="FAD-linked oxidoreductase"/>
    <property type="match status" value="1"/>
</dbReference>
<reference evidence="12" key="1">
    <citation type="submission" date="2014-09" db="EMBL/GenBank/DDBJ databases">
        <authorList>
            <person name="Sharma Rahul"/>
            <person name="Thines Marco"/>
        </authorList>
    </citation>
    <scope>NUCLEOTIDE SEQUENCE [LARGE SCALE GENOMIC DNA]</scope>
</reference>
<dbReference type="InterPro" id="IPR029041">
    <property type="entry name" value="FAD-linked_oxidoreductase-like"/>
</dbReference>
<dbReference type="Pfam" id="PF21895">
    <property type="entry name" value="MTHFR_C"/>
    <property type="match status" value="1"/>
</dbReference>
<evidence type="ECO:0000256" key="8">
    <source>
        <dbReference type="RuleBase" id="RU004254"/>
    </source>
</evidence>
<comment type="pathway">
    <text evidence="2 8">One-carbon metabolism; tetrahydrofolate interconversion.</text>
</comment>
<name>A0A0P1BCH0_9BASI</name>
<keyword evidence="5" id="KW-0274">FAD</keyword>
<dbReference type="Gene3D" id="3.20.20.220">
    <property type="match status" value="1"/>
</dbReference>
<proteinExistence type="inferred from homology"/>
<dbReference type="UniPathway" id="UPA00193"/>
<dbReference type="STRING" id="401625.A0A0P1BCH0"/>
<dbReference type="PANTHER" id="PTHR45754">
    <property type="entry name" value="METHYLENETETRAHYDROFOLATE REDUCTASE"/>
    <property type="match status" value="1"/>
</dbReference>
<evidence type="ECO:0000256" key="4">
    <source>
        <dbReference type="ARBA" id="ARBA00022630"/>
    </source>
</evidence>